<evidence type="ECO:0000256" key="2">
    <source>
        <dbReference type="SAM" id="Phobius"/>
    </source>
</evidence>
<proteinExistence type="predicted"/>
<sequence>MRIQLPPTLQSLIRNLNLEQILAAAVGIFVAGGLIGGAIGAAAGAGSSTSRTGIASAETTTSVSATSSATVVSSTATTAAPTTASPTSTAPVTGTTTPVEPTTTSSALKGPQLEARAKLSALYLAEGPTSGKDTTAKNGQNPPYNGQVIPGFSGMIEIGDGTFYGLPDNGFGAKANSSDFMLRIYQVKPDWETAENAKQPGDAGGVEVLRYISINDRNNLIGWDIVNEDTKDRLLTGADFDLESFVQDADGSFWIGEEFGPYILHVDSNGTLLDAPYPYPGVKSPSNPTLGAAEEPNLRNSKGFEAMAFDGRYLYPIFEGYLNDAADKKTRVISQFDTTTGAYTGATWNYTAEQDDALIGDAFLTEDGRLLVLERDDFLGTNAKLKKIFEVTNFKNAAPGSILQKSLMIDLLSIPNPGKIGMVSDARAYGIGDPFSFPLLSVETIIQLADGRYLTALDNNFPGDDARYRGVPDDTEMIIFSIR</sequence>
<evidence type="ECO:0000259" key="3">
    <source>
        <dbReference type="Pfam" id="PF13449"/>
    </source>
</evidence>
<name>A0ABY7UI56_9CORY</name>
<organism evidence="4 5">
    <name type="scientific">Corynebacterium jeddahense</name>
    <dbReference type="NCBI Taxonomy" id="1414719"/>
    <lineage>
        <taxon>Bacteria</taxon>
        <taxon>Bacillati</taxon>
        <taxon>Actinomycetota</taxon>
        <taxon>Actinomycetes</taxon>
        <taxon>Mycobacteriales</taxon>
        <taxon>Corynebacteriaceae</taxon>
        <taxon>Corynebacterium</taxon>
    </lineage>
</organism>
<keyword evidence="2" id="KW-1133">Transmembrane helix</keyword>
<dbReference type="PANTHER" id="PTHR37957">
    <property type="entry name" value="BLR7070 PROTEIN"/>
    <property type="match status" value="1"/>
</dbReference>
<feature type="compositionally biased region" description="Polar residues" evidence="1">
    <location>
        <begin position="131"/>
        <end position="144"/>
    </location>
</feature>
<feature type="domain" description="Phytase-like" evidence="3">
    <location>
        <begin position="149"/>
        <end position="445"/>
    </location>
</feature>
<feature type="transmembrane region" description="Helical" evidence="2">
    <location>
        <begin position="21"/>
        <end position="43"/>
    </location>
</feature>
<dbReference type="InterPro" id="IPR027372">
    <property type="entry name" value="Phytase-like_dom"/>
</dbReference>
<keyword evidence="2" id="KW-0472">Membrane</keyword>
<evidence type="ECO:0000256" key="1">
    <source>
        <dbReference type="SAM" id="MobiDB-lite"/>
    </source>
</evidence>
<gene>
    <name evidence="4" type="ORF">CJEDD_04135</name>
</gene>
<accession>A0ABY7UI56</accession>
<keyword evidence="5" id="KW-1185">Reference proteome</keyword>
<evidence type="ECO:0000313" key="4">
    <source>
        <dbReference type="EMBL" id="WCZ38441.1"/>
    </source>
</evidence>
<feature type="compositionally biased region" description="Low complexity" evidence="1">
    <location>
        <begin position="75"/>
        <end position="107"/>
    </location>
</feature>
<dbReference type="PANTHER" id="PTHR37957:SF1">
    <property type="entry name" value="PHYTASE-LIKE DOMAIN-CONTAINING PROTEIN"/>
    <property type="match status" value="1"/>
</dbReference>
<protein>
    <recommendedName>
        <fullName evidence="3">Phytase-like domain-containing protein</fullName>
    </recommendedName>
</protein>
<evidence type="ECO:0000313" key="5">
    <source>
        <dbReference type="Proteomes" id="UP001218071"/>
    </source>
</evidence>
<reference evidence="4 5" key="1">
    <citation type="submission" date="2020-10" db="EMBL/GenBank/DDBJ databases">
        <title>Complete genome sequence of Corynebacterium jeddahense DSM 45997, type strain of Corynebacterium jeddahense.</title>
        <authorList>
            <person name="Busche T."/>
            <person name="Kalinowski J."/>
            <person name="Ruckert C."/>
        </authorList>
    </citation>
    <scope>NUCLEOTIDE SEQUENCE [LARGE SCALE GENOMIC DNA]</scope>
    <source>
        <strain evidence="4 5">DSM 45997</strain>
    </source>
</reference>
<feature type="region of interest" description="Disordered" evidence="1">
    <location>
        <begin position="128"/>
        <end position="147"/>
    </location>
</feature>
<feature type="region of interest" description="Disordered" evidence="1">
    <location>
        <begin position="75"/>
        <end position="111"/>
    </location>
</feature>
<dbReference type="Pfam" id="PF13449">
    <property type="entry name" value="Phytase-like"/>
    <property type="match status" value="1"/>
</dbReference>
<keyword evidence="2" id="KW-0812">Transmembrane</keyword>
<dbReference type="Proteomes" id="UP001218071">
    <property type="component" value="Chromosome"/>
</dbReference>
<dbReference type="EMBL" id="CP063194">
    <property type="protein sequence ID" value="WCZ38441.1"/>
    <property type="molecule type" value="Genomic_DNA"/>
</dbReference>